<evidence type="ECO:0000313" key="1">
    <source>
        <dbReference type="EMBL" id="WAS95257.1"/>
    </source>
</evidence>
<proteinExistence type="predicted"/>
<reference evidence="1" key="1">
    <citation type="submission" date="2022-11" db="EMBL/GenBank/DDBJ databases">
        <title>Minimal conservation of predation-associated metabolite biosynthetic gene clusters underscores biosynthetic potential of Myxococcota including descriptions for ten novel species: Archangium lansinium sp. nov., Myxococcus landrumus sp. nov., Nannocystis bai.</title>
        <authorList>
            <person name="Ahearne A."/>
            <person name="Stevens C."/>
            <person name="Dowd S."/>
        </authorList>
    </citation>
    <scope>NUCLEOTIDE SEQUENCE</scope>
    <source>
        <strain evidence="1">Fl3</strain>
    </source>
</reference>
<name>A0ABY7H7M0_9BACT</name>
<gene>
    <name evidence="1" type="ORF">O0S08_03780</name>
</gene>
<dbReference type="RefSeq" id="WP_269037589.1">
    <property type="nucleotide sequence ID" value="NZ_CP114040.1"/>
</dbReference>
<keyword evidence="2" id="KW-1185">Reference proteome</keyword>
<organism evidence="1 2">
    <name type="scientific">Nannocystis punicea</name>
    <dbReference type="NCBI Taxonomy" id="2995304"/>
    <lineage>
        <taxon>Bacteria</taxon>
        <taxon>Pseudomonadati</taxon>
        <taxon>Myxococcota</taxon>
        <taxon>Polyangia</taxon>
        <taxon>Nannocystales</taxon>
        <taxon>Nannocystaceae</taxon>
        <taxon>Nannocystis</taxon>
    </lineage>
</organism>
<dbReference type="EMBL" id="CP114040">
    <property type="protein sequence ID" value="WAS95257.1"/>
    <property type="molecule type" value="Genomic_DNA"/>
</dbReference>
<sequence length="66" mass="7262">MRRCSGEQGPELRAGLDVNVSPLLLLGSMNWAAEWWNPRMCSLADLVKAAQDFVRYGMGHPALFAG</sequence>
<protein>
    <submittedName>
        <fullName evidence="1">Uncharacterized protein</fullName>
    </submittedName>
</protein>
<evidence type="ECO:0000313" key="2">
    <source>
        <dbReference type="Proteomes" id="UP001164459"/>
    </source>
</evidence>
<dbReference type="Proteomes" id="UP001164459">
    <property type="component" value="Chromosome"/>
</dbReference>
<accession>A0ABY7H7M0</accession>